<dbReference type="SMART" id="SM00320">
    <property type="entry name" value="WD40"/>
    <property type="match status" value="6"/>
</dbReference>
<dbReference type="InterPro" id="IPR015943">
    <property type="entry name" value="WD40/YVTN_repeat-like_dom_sf"/>
</dbReference>
<dbReference type="SUPFAM" id="SSF50998">
    <property type="entry name" value="Quinoprotein alcohol dehydrogenase-like"/>
    <property type="match status" value="1"/>
</dbReference>
<dbReference type="Pfam" id="PF00400">
    <property type="entry name" value="WD40"/>
    <property type="match status" value="6"/>
</dbReference>
<dbReference type="InterPro" id="IPR011047">
    <property type="entry name" value="Quinoprotein_ADH-like_sf"/>
</dbReference>
<dbReference type="GO" id="GO:0046540">
    <property type="term" value="C:U4/U6 x U5 tri-snRNP complex"/>
    <property type="evidence" value="ECO:0007669"/>
    <property type="project" value="TreeGrafter"/>
</dbReference>
<dbReference type="PROSITE" id="PS50082">
    <property type="entry name" value="WD_REPEATS_2"/>
    <property type="match status" value="3"/>
</dbReference>
<dbReference type="OrthoDB" id="6262491at2759"/>
<evidence type="ECO:0000256" key="1">
    <source>
        <dbReference type="ARBA" id="ARBA00022574"/>
    </source>
</evidence>
<organism evidence="4 5">
    <name type="scientific">Leptosphaeria maculans (strain JN3 / isolate v23.1.3 / race Av1-4-5-6-7-8)</name>
    <name type="common">Blackleg fungus</name>
    <name type="synonym">Phoma lingam</name>
    <dbReference type="NCBI Taxonomy" id="985895"/>
    <lineage>
        <taxon>Eukaryota</taxon>
        <taxon>Fungi</taxon>
        <taxon>Dikarya</taxon>
        <taxon>Ascomycota</taxon>
        <taxon>Pezizomycotina</taxon>
        <taxon>Dothideomycetes</taxon>
        <taxon>Pleosporomycetidae</taxon>
        <taxon>Pleosporales</taxon>
        <taxon>Pleosporineae</taxon>
        <taxon>Leptosphaeriaceae</taxon>
        <taxon>Plenodomus</taxon>
        <taxon>Plenodomus lingam/Leptosphaeria maculans species complex</taxon>
    </lineage>
</organism>
<feature type="repeat" description="WD" evidence="3">
    <location>
        <begin position="334"/>
        <end position="374"/>
    </location>
</feature>
<protein>
    <submittedName>
        <fullName evidence="4">Uncharacterized protein</fullName>
    </submittedName>
</protein>
<dbReference type="Gene3D" id="2.130.10.10">
    <property type="entry name" value="YVTN repeat-like/Quinoprotein amine dehydrogenase"/>
    <property type="match status" value="2"/>
</dbReference>
<dbReference type="PANTHER" id="PTHR19846:SF0">
    <property type="entry name" value="PRE-MRNA PROCESSING FACTOR 4"/>
    <property type="match status" value="1"/>
</dbReference>
<dbReference type="HOGENOM" id="CLU_357546_0_0_1"/>
<evidence type="ECO:0000256" key="2">
    <source>
        <dbReference type="ARBA" id="ARBA00022737"/>
    </source>
</evidence>
<dbReference type="GO" id="GO:0017070">
    <property type="term" value="F:U6 snRNA binding"/>
    <property type="evidence" value="ECO:0007669"/>
    <property type="project" value="TreeGrafter"/>
</dbReference>
<keyword evidence="5" id="KW-1185">Reference proteome</keyword>
<dbReference type="AlphaFoldDB" id="E4ZH18"/>
<dbReference type="Proteomes" id="UP000002668">
    <property type="component" value="Genome"/>
</dbReference>
<dbReference type="GeneID" id="13292246"/>
<evidence type="ECO:0000313" key="4">
    <source>
        <dbReference type="EMBL" id="CBX90588.1"/>
    </source>
</evidence>
<dbReference type="InterPro" id="IPR001680">
    <property type="entry name" value="WD40_rpt"/>
</dbReference>
<dbReference type="PROSITE" id="PS00678">
    <property type="entry name" value="WD_REPEATS_1"/>
    <property type="match status" value="1"/>
</dbReference>
<sequence>MRHASWRGWCHVPAPPPPTSQRVWPPEYKYAAQPAMSRSNDPGHYFQTTSALEETARKAAKSNNTHGSPIKLQSKILAICADPQDANQVYVAEAAGNVKRINIETRKVTATFTGPVAPLTSIAVSPTSGILFAGCWDKLVWSWSISSLQAAVRYQGHGDFVKAVATFTLQDRNYLASASQDTTIIVWDVATGNKLHTLKGHTRGILALAVDPADYDSSKDLITLFSAGSDREIRRWAIGPTSVSELQPSPLIAHETSIDAICFDSDGDLWTASADKTAKCLSRGRGWEEDSTFDHPDFARDVAIDEEGGWVITACRDENVRIWDKTSGKLHHTFTGHYEEVTGLLLMSKQRVVSVSIDGTIRQWSLRTSDLAQAIQEAEEKRLGKAKEQEPEAKEGMMTAEEEAELAELLEESDVCLFVRLLRDIAIGPRHSRTPSGLLFAVTRLAAQYASPRLLFSQPHLILPILRVFHFNRLCRRYLLFKHFLLFCFLHSHRSRTRGETDCRHMTTQIDPTTDALLHVREHAASCNPASSVSLFRLSRVEETSRHGVSYSDRPNGPWFYGVNTESPRRIPGTSIWLTLADRSRPSGLLAFYFPHTLASLCRSSLLDRRYIAHDEPVCKGAAVRSSPRHQYCLFQGGACGRSLRNGGSFSKEPSDRPNGPWQHCNRHSNAYRSVGSSCPPSFVLLAMMPRLVPFTPVTPNSDELVTSGLFCLGGSSVEDSRVIDLMSTFESPGCDGPSTVCGRDWRVGIIANFHFILAVFYGVLIENATIRMSWVLVQWTSCY</sequence>
<keyword evidence="1 3" id="KW-0853">WD repeat</keyword>
<dbReference type="FunFam" id="2.130.10.10:FF:001196">
    <property type="entry name" value="WD repeat protein (AFU_orthologue AFUA_1G12380)"/>
    <property type="match status" value="1"/>
</dbReference>
<proteinExistence type="predicted"/>
<dbReference type="EMBL" id="FP929064">
    <property type="protein sequence ID" value="CBX90588.1"/>
    <property type="molecule type" value="Genomic_DNA"/>
</dbReference>
<dbReference type="STRING" id="985895.E4ZH18"/>
<dbReference type="eggNOG" id="KOG0266">
    <property type="taxonomic scope" value="Eukaryota"/>
</dbReference>
<gene>
    <name evidence="4" type="ORF">LEMA_P067140.1</name>
</gene>
<dbReference type="GO" id="GO:0000398">
    <property type="term" value="P:mRNA splicing, via spliceosome"/>
    <property type="evidence" value="ECO:0007669"/>
    <property type="project" value="TreeGrafter"/>
</dbReference>
<evidence type="ECO:0000313" key="5">
    <source>
        <dbReference type="Proteomes" id="UP000002668"/>
    </source>
</evidence>
<dbReference type="InParanoid" id="E4ZH18"/>
<evidence type="ECO:0000256" key="3">
    <source>
        <dbReference type="PROSITE-ProRule" id="PRU00221"/>
    </source>
</evidence>
<name>E4ZH18_LEPMJ</name>
<dbReference type="InterPro" id="IPR019775">
    <property type="entry name" value="WD40_repeat_CS"/>
</dbReference>
<dbReference type="GO" id="GO:0030621">
    <property type="term" value="F:U4 snRNA binding"/>
    <property type="evidence" value="ECO:0007669"/>
    <property type="project" value="TreeGrafter"/>
</dbReference>
<dbReference type="PANTHER" id="PTHR19846">
    <property type="entry name" value="WD40 REPEAT PROTEIN"/>
    <property type="match status" value="1"/>
</dbReference>
<feature type="repeat" description="WD" evidence="3">
    <location>
        <begin position="292"/>
        <end position="333"/>
    </location>
</feature>
<dbReference type="CDD" id="cd00200">
    <property type="entry name" value="WD40"/>
    <property type="match status" value="1"/>
</dbReference>
<keyword evidence="2" id="KW-0677">Repeat</keyword>
<reference evidence="5" key="1">
    <citation type="journal article" date="2011" name="Nat. Commun.">
        <title>Effector diversification within compartments of the Leptosphaeria maculans genome affected by Repeat-Induced Point mutations.</title>
        <authorList>
            <person name="Rouxel T."/>
            <person name="Grandaubert J."/>
            <person name="Hane J.K."/>
            <person name="Hoede C."/>
            <person name="van de Wouw A.P."/>
            <person name="Couloux A."/>
            <person name="Dominguez V."/>
            <person name="Anthouard V."/>
            <person name="Bally P."/>
            <person name="Bourras S."/>
            <person name="Cozijnsen A.J."/>
            <person name="Ciuffetti L.M."/>
            <person name="Degrave A."/>
            <person name="Dilmaghani A."/>
            <person name="Duret L."/>
            <person name="Fudal I."/>
            <person name="Goodwin S.B."/>
            <person name="Gout L."/>
            <person name="Glaser N."/>
            <person name="Linglin J."/>
            <person name="Kema G.H.J."/>
            <person name="Lapalu N."/>
            <person name="Lawrence C.B."/>
            <person name="May K."/>
            <person name="Meyer M."/>
            <person name="Ollivier B."/>
            <person name="Poulain J."/>
            <person name="Schoch C.L."/>
            <person name="Simon A."/>
            <person name="Spatafora J.W."/>
            <person name="Stachowiak A."/>
            <person name="Turgeon B.G."/>
            <person name="Tyler B.M."/>
            <person name="Vincent D."/>
            <person name="Weissenbach J."/>
            <person name="Amselem J."/>
            <person name="Quesneville H."/>
            <person name="Oliver R.P."/>
            <person name="Wincker P."/>
            <person name="Balesdent M.-H."/>
            <person name="Howlett B.J."/>
        </authorList>
    </citation>
    <scope>NUCLEOTIDE SEQUENCE [LARGE SCALE GENOMIC DNA]</scope>
    <source>
        <strain evidence="5">JN3 / isolate v23.1.3 / race Av1-4-5-6-7-8</strain>
    </source>
</reference>
<feature type="repeat" description="WD" evidence="3">
    <location>
        <begin position="154"/>
        <end position="197"/>
    </location>
</feature>
<dbReference type="VEuPathDB" id="FungiDB:LEMA_P067140.1"/>
<accession>E4ZH18</accession>